<sequence>MSITWSKSDVEDEEKKENKIKAFTGKYETSSDTSYEDAFDEDLTETYKHLLSRWEEFCLVIKKQKKTIETLIHDKEVMTTTITNLEEEATLLINIKQGI</sequence>
<proteinExistence type="predicted"/>
<accession>A0A392NLQ3</accession>
<reference evidence="1 2" key="1">
    <citation type="journal article" date="2018" name="Front. Plant Sci.">
        <title>Red Clover (Trifolium pratense) and Zigzag Clover (T. medium) - A Picture of Genomic Similarities and Differences.</title>
        <authorList>
            <person name="Dluhosova J."/>
            <person name="Istvanek J."/>
            <person name="Nedelnik J."/>
            <person name="Repkova J."/>
        </authorList>
    </citation>
    <scope>NUCLEOTIDE SEQUENCE [LARGE SCALE GENOMIC DNA]</scope>
    <source>
        <strain evidence="2">cv. 10/8</strain>
        <tissue evidence="1">Leaf</tissue>
    </source>
</reference>
<organism evidence="1 2">
    <name type="scientific">Trifolium medium</name>
    <dbReference type="NCBI Taxonomy" id="97028"/>
    <lineage>
        <taxon>Eukaryota</taxon>
        <taxon>Viridiplantae</taxon>
        <taxon>Streptophyta</taxon>
        <taxon>Embryophyta</taxon>
        <taxon>Tracheophyta</taxon>
        <taxon>Spermatophyta</taxon>
        <taxon>Magnoliopsida</taxon>
        <taxon>eudicotyledons</taxon>
        <taxon>Gunneridae</taxon>
        <taxon>Pentapetalae</taxon>
        <taxon>rosids</taxon>
        <taxon>fabids</taxon>
        <taxon>Fabales</taxon>
        <taxon>Fabaceae</taxon>
        <taxon>Papilionoideae</taxon>
        <taxon>50 kb inversion clade</taxon>
        <taxon>NPAAA clade</taxon>
        <taxon>Hologalegina</taxon>
        <taxon>IRL clade</taxon>
        <taxon>Trifolieae</taxon>
        <taxon>Trifolium</taxon>
    </lineage>
</organism>
<keyword evidence="2" id="KW-1185">Reference proteome</keyword>
<name>A0A392NLQ3_9FABA</name>
<dbReference type="Proteomes" id="UP000265520">
    <property type="component" value="Unassembled WGS sequence"/>
</dbReference>
<evidence type="ECO:0000313" key="1">
    <source>
        <dbReference type="EMBL" id="MCI00761.1"/>
    </source>
</evidence>
<dbReference type="AlphaFoldDB" id="A0A392NLQ3"/>
<comment type="caution">
    <text evidence="1">The sequence shown here is derived from an EMBL/GenBank/DDBJ whole genome shotgun (WGS) entry which is preliminary data.</text>
</comment>
<evidence type="ECO:0000313" key="2">
    <source>
        <dbReference type="Proteomes" id="UP000265520"/>
    </source>
</evidence>
<evidence type="ECO:0008006" key="3">
    <source>
        <dbReference type="Google" id="ProtNLM"/>
    </source>
</evidence>
<dbReference type="EMBL" id="LXQA010044168">
    <property type="protein sequence ID" value="MCI00761.1"/>
    <property type="molecule type" value="Genomic_DNA"/>
</dbReference>
<protein>
    <recommendedName>
        <fullName evidence="3">Gag-pol polyprotein</fullName>
    </recommendedName>
</protein>